<dbReference type="SUPFAM" id="SSF54909">
    <property type="entry name" value="Dimeric alpha+beta barrel"/>
    <property type="match status" value="1"/>
</dbReference>
<evidence type="ECO:0000313" key="3">
    <source>
        <dbReference type="Proteomes" id="UP000178092"/>
    </source>
</evidence>
<comment type="caution">
    <text evidence="2">The sequence shown here is derived from an EMBL/GenBank/DDBJ whole genome shotgun (WGS) entry which is preliminary data.</text>
</comment>
<sequence>MAEEALKNLAIPSREEEGCIRYIPRREGNILIVDEEWRDQEALDRHMETPHFQAFVQATRSVWIGAPEIKDVK</sequence>
<proteinExistence type="predicted"/>
<dbReference type="AlphaFoldDB" id="A0A1G2R4M2"/>
<name>A0A1G2R4M2_9BACT</name>
<dbReference type="Pfam" id="PF03992">
    <property type="entry name" value="ABM"/>
    <property type="match status" value="1"/>
</dbReference>
<dbReference type="Proteomes" id="UP000178092">
    <property type="component" value="Unassembled WGS sequence"/>
</dbReference>
<dbReference type="Gene3D" id="3.30.70.100">
    <property type="match status" value="1"/>
</dbReference>
<dbReference type="InterPro" id="IPR007138">
    <property type="entry name" value="ABM_dom"/>
</dbReference>
<dbReference type="EMBL" id="MHTV01000004">
    <property type="protein sequence ID" value="OHA67773.1"/>
    <property type="molecule type" value="Genomic_DNA"/>
</dbReference>
<organism evidence="2 3">
    <name type="scientific">Candidatus Wildermuthbacteria bacterium RIFCSPHIGHO2_02_FULL_45_25</name>
    <dbReference type="NCBI Taxonomy" id="1802450"/>
    <lineage>
        <taxon>Bacteria</taxon>
        <taxon>Candidatus Wildermuthiibacteriota</taxon>
    </lineage>
</organism>
<gene>
    <name evidence="2" type="ORF">A3C04_03305</name>
</gene>
<accession>A0A1G2R4M2</accession>
<dbReference type="InterPro" id="IPR011008">
    <property type="entry name" value="Dimeric_a/b-barrel"/>
</dbReference>
<feature type="domain" description="ABM" evidence="1">
    <location>
        <begin position="3"/>
        <end position="57"/>
    </location>
</feature>
<protein>
    <recommendedName>
        <fullName evidence="1">ABM domain-containing protein</fullName>
    </recommendedName>
</protein>
<evidence type="ECO:0000313" key="2">
    <source>
        <dbReference type="EMBL" id="OHA67773.1"/>
    </source>
</evidence>
<reference evidence="2 3" key="1">
    <citation type="journal article" date="2016" name="Nat. Commun.">
        <title>Thousands of microbial genomes shed light on interconnected biogeochemical processes in an aquifer system.</title>
        <authorList>
            <person name="Anantharaman K."/>
            <person name="Brown C.T."/>
            <person name="Hug L.A."/>
            <person name="Sharon I."/>
            <person name="Castelle C.J."/>
            <person name="Probst A.J."/>
            <person name="Thomas B.C."/>
            <person name="Singh A."/>
            <person name="Wilkins M.J."/>
            <person name="Karaoz U."/>
            <person name="Brodie E.L."/>
            <person name="Williams K.H."/>
            <person name="Hubbard S.S."/>
            <person name="Banfield J.F."/>
        </authorList>
    </citation>
    <scope>NUCLEOTIDE SEQUENCE [LARGE SCALE GENOMIC DNA]</scope>
</reference>
<evidence type="ECO:0000259" key="1">
    <source>
        <dbReference type="Pfam" id="PF03992"/>
    </source>
</evidence>